<dbReference type="InterPro" id="IPR002509">
    <property type="entry name" value="NODB_dom"/>
</dbReference>
<accession>A0A395WA43</accession>
<evidence type="ECO:0000313" key="2">
    <source>
        <dbReference type="EMBL" id="RGU90177.1"/>
    </source>
</evidence>
<dbReference type="GO" id="GO:0005975">
    <property type="term" value="P:carbohydrate metabolic process"/>
    <property type="evidence" value="ECO:0007669"/>
    <property type="project" value="InterPro"/>
</dbReference>
<reference evidence="2 3" key="1">
    <citation type="submission" date="2018-08" db="EMBL/GenBank/DDBJ databases">
        <title>A genome reference for cultivated species of the human gut microbiota.</title>
        <authorList>
            <person name="Zou Y."/>
            <person name="Xue W."/>
            <person name="Luo G."/>
        </authorList>
    </citation>
    <scope>NUCLEOTIDE SEQUENCE [LARGE SCALE GENOMIC DNA]</scope>
    <source>
        <strain evidence="2 3">AF15-20</strain>
    </source>
</reference>
<dbReference type="InterPro" id="IPR013783">
    <property type="entry name" value="Ig-like_fold"/>
</dbReference>
<evidence type="ECO:0000259" key="1">
    <source>
        <dbReference type="PROSITE" id="PS51677"/>
    </source>
</evidence>
<dbReference type="PANTHER" id="PTHR10587">
    <property type="entry name" value="GLYCOSYL TRANSFERASE-RELATED"/>
    <property type="match status" value="1"/>
</dbReference>
<name>A0A395WA43_9FIRM</name>
<dbReference type="InterPro" id="IPR050248">
    <property type="entry name" value="Polysacc_deacetylase_ArnD"/>
</dbReference>
<dbReference type="InterPro" id="IPR022038">
    <property type="entry name" value="Ig-like_bact"/>
</dbReference>
<dbReference type="Gene3D" id="2.60.40.10">
    <property type="entry name" value="Immunoglobulins"/>
    <property type="match status" value="2"/>
</dbReference>
<dbReference type="SUPFAM" id="SSF88713">
    <property type="entry name" value="Glycoside hydrolase/deacetylase"/>
    <property type="match status" value="1"/>
</dbReference>
<proteinExistence type="predicted"/>
<dbReference type="GO" id="GO:0016810">
    <property type="term" value="F:hydrolase activity, acting on carbon-nitrogen (but not peptide) bonds"/>
    <property type="evidence" value="ECO:0007669"/>
    <property type="project" value="InterPro"/>
</dbReference>
<dbReference type="CDD" id="cd10944">
    <property type="entry name" value="CE4_SmPgdA_like"/>
    <property type="match status" value="1"/>
</dbReference>
<comment type="caution">
    <text evidence="2">The sequence shown here is derived from an EMBL/GenBank/DDBJ whole genome shotgun (WGS) entry which is preliminary data.</text>
</comment>
<dbReference type="InterPro" id="IPR011330">
    <property type="entry name" value="Glyco_hydro/deAcase_b/a-brl"/>
</dbReference>
<dbReference type="PANTHER" id="PTHR10587:SF125">
    <property type="entry name" value="POLYSACCHARIDE DEACETYLASE YHEN-RELATED"/>
    <property type="match status" value="1"/>
</dbReference>
<dbReference type="EMBL" id="QRYQ01000019">
    <property type="protein sequence ID" value="RGU90177.1"/>
    <property type="molecule type" value="Genomic_DNA"/>
</dbReference>
<gene>
    <name evidence="2" type="ORF">DWW32_09200</name>
</gene>
<dbReference type="Pfam" id="PF07523">
    <property type="entry name" value="Big_3"/>
    <property type="match status" value="1"/>
</dbReference>
<sequence>MIDKRKKDKFGNGLIAFLFICIIFLLCYAFKNPILLYSSNPEVEINHEYDPKDNIQQVFFHSNSDVKISGDINTNKIGKYEITYQLKNYKKTCKVSVKDTKAPDLKLKAYKADMKEDVKPESFVESVKDDSKVSLSFKKKPTKDKKQTITIIAKDEHGNKAMKETTLTLVKDIEKPIIHTDTISVYVGSKPNYKSYIEVTDNMDSKPKIKIDSSKVKTKKTGTYKLLVTATDRSGNKAKAKINVTVEEPSKVVYMTFDDGPSENTDKILKILKKYDAKATFFVTGNNQKYNSSIKKAADQGNTIALHTYTHDYANVYSSTTAYFEDLQKVSDMVKQITGKAPKYIRFPGGSSNTISAQYSQGIMSALDNMVHERGYEYFDWNCSSGDAASNTVPAQDIVRNATSCDYEQIMILFHDSSPKTTTVEALPEIIKSYKERGYVFKGICDDTPIFHHGVNN</sequence>
<evidence type="ECO:0000313" key="3">
    <source>
        <dbReference type="Proteomes" id="UP000265489"/>
    </source>
</evidence>
<dbReference type="Gene3D" id="3.20.20.370">
    <property type="entry name" value="Glycoside hydrolase/deacetylase"/>
    <property type="match status" value="1"/>
</dbReference>
<protein>
    <submittedName>
        <fullName evidence="2">DUF5011 domain-containing protein</fullName>
    </submittedName>
</protein>
<dbReference type="Proteomes" id="UP000265489">
    <property type="component" value="Unassembled WGS sequence"/>
</dbReference>
<feature type="domain" description="NodB homology" evidence="1">
    <location>
        <begin position="251"/>
        <end position="442"/>
    </location>
</feature>
<dbReference type="AlphaFoldDB" id="A0A395WA43"/>
<dbReference type="RefSeq" id="WP_118325578.1">
    <property type="nucleotide sequence ID" value="NZ_QRYH01000036.1"/>
</dbReference>
<dbReference type="Pfam" id="PF01522">
    <property type="entry name" value="Polysacc_deac_1"/>
    <property type="match status" value="1"/>
</dbReference>
<organism evidence="2 3">
    <name type="scientific">Holdemanella biformis</name>
    <dbReference type="NCBI Taxonomy" id="1735"/>
    <lineage>
        <taxon>Bacteria</taxon>
        <taxon>Bacillati</taxon>
        <taxon>Bacillota</taxon>
        <taxon>Erysipelotrichia</taxon>
        <taxon>Erysipelotrichales</taxon>
        <taxon>Erysipelotrichaceae</taxon>
        <taxon>Holdemanella</taxon>
    </lineage>
</organism>
<dbReference type="GeneID" id="66580687"/>
<dbReference type="PROSITE" id="PS51677">
    <property type="entry name" value="NODB"/>
    <property type="match status" value="1"/>
</dbReference>